<dbReference type="Proteomes" id="UP000438476">
    <property type="component" value="Unassembled WGS sequence"/>
</dbReference>
<dbReference type="PROSITE" id="PS51892">
    <property type="entry name" value="SUBTILASE"/>
    <property type="match status" value="1"/>
</dbReference>
<keyword evidence="4 6" id="KW-0378">Hydrolase</keyword>
<dbReference type="InterPro" id="IPR034061">
    <property type="entry name" value="Peptidases_S8_Autotransporter"/>
</dbReference>
<dbReference type="PROSITE" id="PS00138">
    <property type="entry name" value="SUBTILASE_SER"/>
    <property type="match status" value="1"/>
</dbReference>
<dbReference type="PANTHER" id="PTHR43806:SF11">
    <property type="entry name" value="CEREVISIN-RELATED"/>
    <property type="match status" value="1"/>
</dbReference>
<evidence type="ECO:0000256" key="3">
    <source>
        <dbReference type="ARBA" id="ARBA00022729"/>
    </source>
</evidence>
<dbReference type="Gene3D" id="3.40.50.200">
    <property type="entry name" value="Peptidase S8/S53 domain"/>
    <property type="match status" value="1"/>
</dbReference>
<dbReference type="InterPro" id="IPR023827">
    <property type="entry name" value="Peptidase_S8_Asp-AS"/>
</dbReference>
<feature type="active site" description="Charge relay system" evidence="6">
    <location>
        <position position="50"/>
    </location>
</feature>
<evidence type="ECO:0000259" key="8">
    <source>
        <dbReference type="Pfam" id="PF00082"/>
    </source>
</evidence>
<dbReference type="InterPro" id="IPR015500">
    <property type="entry name" value="Peptidase_S8_subtilisin-rel"/>
</dbReference>
<keyword evidence="3" id="KW-0732">Signal</keyword>
<proteinExistence type="inferred from homology"/>
<keyword evidence="2 6" id="KW-0645">Protease</keyword>
<dbReference type="OrthoDB" id="5405281at2"/>
<evidence type="ECO:0000256" key="5">
    <source>
        <dbReference type="ARBA" id="ARBA00022825"/>
    </source>
</evidence>
<evidence type="ECO:0000256" key="7">
    <source>
        <dbReference type="RuleBase" id="RU003355"/>
    </source>
</evidence>
<dbReference type="InterPro" id="IPR023828">
    <property type="entry name" value="Peptidase_S8_Ser-AS"/>
</dbReference>
<feature type="active site" description="Charge relay system" evidence="6">
    <location>
        <position position="232"/>
    </location>
</feature>
<accession>A0A6I4T851</accession>
<dbReference type="Pfam" id="PF00082">
    <property type="entry name" value="Peptidase_S8"/>
    <property type="match status" value="1"/>
</dbReference>
<evidence type="ECO:0000313" key="9">
    <source>
        <dbReference type="EMBL" id="MXO66957.1"/>
    </source>
</evidence>
<feature type="active site" description="Charge relay system" evidence="6">
    <location>
        <position position="14"/>
    </location>
</feature>
<dbReference type="PRINTS" id="PR00723">
    <property type="entry name" value="SUBTILISIN"/>
</dbReference>
<comment type="caution">
    <text evidence="9">The sequence shown here is derived from an EMBL/GenBank/DDBJ whole genome shotgun (WGS) entry which is preliminary data.</text>
</comment>
<evidence type="ECO:0000256" key="2">
    <source>
        <dbReference type="ARBA" id="ARBA00022670"/>
    </source>
</evidence>
<dbReference type="InterPro" id="IPR036852">
    <property type="entry name" value="Peptidase_S8/S53_dom_sf"/>
</dbReference>
<dbReference type="RefSeq" id="WP_160737379.1">
    <property type="nucleotide sequence ID" value="NZ_WTYT01000006.1"/>
</dbReference>
<evidence type="ECO:0000256" key="1">
    <source>
        <dbReference type="ARBA" id="ARBA00011073"/>
    </source>
</evidence>
<dbReference type="CDD" id="cd04848">
    <property type="entry name" value="Peptidases_S8_Autotransporter_serine_protease_like"/>
    <property type="match status" value="1"/>
</dbReference>
<gene>
    <name evidence="9" type="ORF">GRI91_14415</name>
</gene>
<dbReference type="InterPro" id="IPR000209">
    <property type="entry name" value="Peptidase_S8/S53_dom"/>
</dbReference>
<keyword evidence="5 6" id="KW-0720">Serine protease</keyword>
<keyword evidence="10" id="KW-1185">Reference proteome</keyword>
<dbReference type="AlphaFoldDB" id="A0A6I4T851"/>
<sequence>MGHTGDGVTIAVVDTGIDVDSPEFAGRISAFSRDMFDGVDTRGVNATDDHGTNVSLVAAAARNGSGILGMAWDATIMALRADTPGSCGADNPTSSNTNCSFANSTIADAVTYAADNGAKVINLSLGGSRASLALQRAVEDAVNAGVLVVVAAGNDGRADPDGFALSLADDAAGGVLIVGSIDEDGSISSFSNRAGAGTSQFIMARGGLVCCVYEDGQIYEQNGTRYLLQGTSFAAPQVAGAAALLAQAFPNLTGAQIAQLLLETAHDAGAAGTDEQYGRGVLDVAEAFAPQGVTRLAESSEAFPLSALAGTTSPAMGDAISAASLAAVVLDKYSRAYDVNLSSSFQSAPVSQRLQGALAGHSRAVGAASGNMSVAFTIDASGDAMRQPQTGSLQLAQQDAEAARVLAGRVTMRLAPDMQVGFAFSESADGLAAQLQGQDRPAFMVARSAGGDDGVYRTTDAAIAARRQFGAWGLTARAEMGETVNNTLDPVIDVQRLQQRDRVRSFGLSLDRRFGNLSTALGLSLIDEDNSVLGARFHDGFGLQGAQTMFVDAEAGWNFARKWRLGAAMRLGQTTPQGGLLADGSRLMTQAWSFDVERAGVFAQNDRIGFRVSQPLRVNGGALNFNLPVAYDYASNSARYAVQSLSLSPNGRELMGELAWSGALWSGHASASVFFRHEPGHYAQLPADKGVGLRWSRGF</sequence>
<dbReference type="GO" id="GO:0004252">
    <property type="term" value="F:serine-type endopeptidase activity"/>
    <property type="evidence" value="ECO:0007669"/>
    <property type="project" value="UniProtKB-UniRule"/>
</dbReference>
<organism evidence="9 10">
    <name type="scientific">Altericroceibacterium endophyticum</name>
    <dbReference type="NCBI Taxonomy" id="1808508"/>
    <lineage>
        <taxon>Bacteria</taxon>
        <taxon>Pseudomonadati</taxon>
        <taxon>Pseudomonadota</taxon>
        <taxon>Alphaproteobacteria</taxon>
        <taxon>Sphingomonadales</taxon>
        <taxon>Erythrobacteraceae</taxon>
        <taxon>Altericroceibacterium</taxon>
    </lineage>
</organism>
<dbReference type="PANTHER" id="PTHR43806">
    <property type="entry name" value="PEPTIDASE S8"/>
    <property type="match status" value="1"/>
</dbReference>
<evidence type="ECO:0000256" key="4">
    <source>
        <dbReference type="ARBA" id="ARBA00022801"/>
    </source>
</evidence>
<dbReference type="GO" id="GO:0006508">
    <property type="term" value="P:proteolysis"/>
    <property type="evidence" value="ECO:0007669"/>
    <property type="project" value="UniProtKB-KW"/>
</dbReference>
<evidence type="ECO:0000313" key="10">
    <source>
        <dbReference type="Proteomes" id="UP000438476"/>
    </source>
</evidence>
<evidence type="ECO:0000256" key="6">
    <source>
        <dbReference type="PROSITE-ProRule" id="PRU01240"/>
    </source>
</evidence>
<dbReference type="PROSITE" id="PS00136">
    <property type="entry name" value="SUBTILASE_ASP"/>
    <property type="match status" value="1"/>
</dbReference>
<dbReference type="EMBL" id="WTYT01000006">
    <property type="protein sequence ID" value="MXO66957.1"/>
    <property type="molecule type" value="Genomic_DNA"/>
</dbReference>
<protein>
    <submittedName>
        <fullName evidence="9">S8 family serine peptidase</fullName>
    </submittedName>
</protein>
<comment type="similarity">
    <text evidence="1 6 7">Belongs to the peptidase S8 family.</text>
</comment>
<dbReference type="SUPFAM" id="SSF52743">
    <property type="entry name" value="Subtilisin-like"/>
    <property type="match status" value="1"/>
</dbReference>
<name>A0A6I4T851_9SPHN</name>
<dbReference type="InterPro" id="IPR050131">
    <property type="entry name" value="Peptidase_S8_subtilisin-like"/>
</dbReference>
<feature type="domain" description="Peptidase S8/S53" evidence="8">
    <location>
        <begin position="5"/>
        <end position="280"/>
    </location>
</feature>
<reference evidence="9 10" key="1">
    <citation type="submission" date="2019-12" db="EMBL/GenBank/DDBJ databases">
        <title>Genomic-based taxomic classification of the family Erythrobacteraceae.</title>
        <authorList>
            <person name="Xu L."/>
        </authorList>
    </citation>
    <scope>NUCLEOTIDE SEQUENCE [LARGE SCALE GENOMIC DNA]</scope>
    <source>
        <strain evidence="9 10">LMG 29518</strain>
    </source>
</reference>